<protein>
    <submittedName>
        <fullName evidence="1">Uncharacterized protein</fullName>
    </submittedName>
</protein>
<gene>
    <name evidence="1" type="ordered locus">RB10623</name>
</gene>
<dbReference type="HOGENOM" id="CLU_2938694_0_0_0"/>
<dbReference type="InParanoid" id="Q7UKH9"/>
<dbReference type="STRING" id="243090.RB10623"/>
<dbReference type="KEGG" id="rba:RB10623"/>
<sequence>MVALLVAAAMSVTPFVVLSRDVGEMCGGADLYWLTDQTDLANGPTSRPTKMAALFVEAAQ</sequence>
<reference evidence="1 2" key="1">
    <citation type="journal article" date="2003" name="Proc. Natl. Acad. Sci. U.S.A.">
        <title>Complete genome sequence of the marine planctomycete Pirellula sp. strain 1.</title>
        <authorList>
            <person name="Gloeckner F.O."/>
            <person name="Kube M."/>
            <person name="Bauer M."/>
            <person name="Teeling H."/>
            <person name="Lombardot T."/>
            <person name="Ludwig W."/>
            <person name="Gade D."/>
            <person name="Beck A."/>
            <person name="Borzym K."/>
            <person name="Heitmann K."/>
            <person name="Rabus R."/>
            <person name="Schlesner H."/>
            <person name="Amann R."/>
            <person name="Reinhardt R."/>
        </authorList>
    </citation>
    <scope>NUCLEOTIDE SEQUENCE [LARGE SCALE GENOMIC DNA]</scope>
    <source>
        <strain evidence="2">DSM 10527 / NCIMB 13988 / SH1</strain>
    </source>
</reference>
<dbReference type="AlphaFoldDB" id="Q7UKH9"/>
<name>Q7UKH9_RHOBA</name>
<accession>Q7UKH9</accession>
<dbReference type="Proteomes" id="UP000001025">
    <property type="component" value="Chromosome"/>
</dbReference>
<evidence type="ECO:0000313" key="1">
    <source>
        <dbReference type="EMBL" id="CAD76883.1"/>
    </source>
</evidence>
<evidence type="ECO:0000313" key="2">
    <source>
        <dbReference type="Proteomes" id="UP000001025"/>
    </source>
</evidence>
<dbReference type="EMBL" id="BX294152">
    <property type="protein sequence ID" value="CAD76883.1"/>
    <property type="molecule type" value="Genomic_DNA"/>
</dbReference>
<keyword evidence="2" id="KW-1185">Reference proteome</keyword>
<dbReference type="PATRIC" id="fig|243090.15.peg.5133"/>
<dbReference type="EnsemblBacteria" id="CAD76883">
    <property type="protein sequence ID" value="CAD76883"/>
    <property type="gene ID" value="RB10623"/>
</dbReference>
<proteinExistence type="predicted"/>
<organism evidence="1 2">
    <name type="scientific">Rhodopirellula baltica (strain DSM 10527 / NCIMB 13988 / SH1)</name>
    <dbReference type="NCBI Taxonomy" id="243090"/>
    <lineage>
        <taxon>Bacteria</taxon>
        <taxon>Pseudomonadati</taxon>
        <taxon>Planctomycetota</taxon>
        <taxon>Planctomycetia</taxon>
        <taxon>Pirellulales</taxon>
        <taxon>Pirellulaceae</taxon>
        <taxon>Rhodopirellula</taxon>
    </lineage>
</organism>